<evidence type="ECO:0000256" key="1">
    <source>
        <dbReference type="SAM" id="MobiDB-lite"/>
    </source>
</evidence>
<evidence type="ECO:0000313" key="3">
    <source>
        <dbReference type="EMBL" id="CAK9207376.1"/>
    </source>
</evidence>
<accession>A0ABP0TXP9</accession>
<gene>
    <name evidence="3" type="ORF">CSSPTR1EN2_LOCUS8773</name>
</gene>
<reference evidence="3" key="1">
    <citation type="submission" date="2024-02" db="EMBL/GenBank/DDBJ databases">
        <authorList>
            <consortium name="ELIXIR-Norway"/>
            <consortium name="Elixir Norway"/>
        </authorList>
    </citation>
    <scope>NUCLEOTIDE SEQUENCE</scope>
</reference>
<feature type="compositionally biased region" description="Polar residues" evidence="1">
    <location>
        <begin position="176"/>
        <end position="213"/>
    </location>
</feature>
<keyword evidence="4" id="KW-1185">Reference proteome</keyword>
<sequence length="294" mass="33196">MVDFVPFPLAIVRSKWEWLRLVLTAASLTFPLVSASVCRKEGCKESENVGVLNALHSPSSRDLQPGSRSSLLKKWCNNNCFYVCLVLDSEDFCVLCALHVWGVVKVNLWSSGDIVLPLFCLLEKKFCTVSLQQSSNCLGGFSKSHHLDDSTVNLPKQNKESGRGSQRNASPFDRSWWTSSSNEMENNGNIPHQQRSTLSLSTNHNAQETQATTSDNVNNAAFVNHALILWTERRREWVGSQQRSQPEEHREPVIGWSTTYEDLLGTSRPFPQPIPLPEMVDFLVDVWEQEGLYE</sequence>
<evidence type="ECO:0000259" key="2">
    <source>
        <dbReference type="Pfam" id="PF13259"/>
    </source>
</evidence>
<feature type="domain" description="Gag1-like clamp" evidence="2">
    <location>
        <begin position="184"/>
        <end position="294"/>
    </location>
</feature>
<feature type="region of interest" description="Disordered" evidence="1">
    <location>
        <begin position="149"/>
        <end position="213"/>
    </location>
</feature>
<proteinExistence type="predicted"/>
<dbReference type="InterPro" id="IPR025124">
    <property type="entry name" value="Gag1-like_clamp"/>
</dbReference>
<evidence type="ECO:0000313" key="4">
    <source>
        <dbReference type="Proteomes" id="UP001497512"/>
    </source>
</evidence>
<organism evidence="3 4">
    <name type="scientific">Sphagnum troendelagicum</name>
    <dbReference type="NCBI Taxonomy" id="128251"/>
    <lineage>
        <taxon>Eukaryota</taxon>
        <taxon>Viridiplantae</taxon>
        <taxon>Streptophyta</taxon>
        <taxon>Embryophyta</taxon>
        <taxon>Bryophyta</taxon>
        <taxon>Sphagnophytina</taxon>
        <taxon>Sphagnopsida</taxon>
        <taxon>Sphagnales</taxon>
        <taxon>Sphagnaceae</taxon>
        <taxon>Sphagnum</taxon>
    </lineage>
</organism>
<dbReference type="PANTHER" id="PTHR33373">
    <property type="entry name" value="OS07G0479600 PROTEIN"/>
    <property type="match status" value="1"/>
</dbReference>
<dbReference type="EMBL" id="OZ019908">
    <property type="protein sequence ID" value="CAK9207376.1"/>
    <property type="molecule type" value="Genomic_DNA"/>
</dbReference>
<dbReference type="Pfam" id="PF13259">
    <property type="entry name" value="clamp_Gag1-like"/>
    <property type="match status" value="1"/>
</dbReference>
<protein>
    <recommendedName>
        <fullName evidence="2">Gag1-like clamp domain-containing protein</fullName>
    </recommendedName>
</protein>
<dbReference type="PANTHER" id="PTHR33373:SF34">
    <property type="entry name" value="DUF4050 DOMAIN-CONTAINING PROTEIN"/>
    <property type="match status" value="1"/>
</dbReference>
<dbReference type="Proteomes" id="UP001497512">
    <property type="component" value="Chromosome 16"/>
</dbReference>
<name>A0ABP0TXP9_9BRYO</name>